<organism evidence="1 2">
    <name type="scientific">Candidatus Desulfobia pelagia</name>
    <dbReference type="NCBI Taxonomy" id="2841692"/>
    <lineage>
        <taxon>Bacteria</taxon>
        <taxon>Pseudomonadati</taxon>
        <taxon>Thermodesulfobacteriota</taxon>
        <taxon>Desulfobulbia</taxon>
        <taxon>Desulfobulbales</taxon>
        <taxon>Desulfobulbaceae</taxon>
        <taxon>Candidatus Desulfobia</taxon>
    </lineage>
</organism>
<dbReference type="Proteomes" id="UP000614424">
    <property type="component" value="Unassembled WGS sequence"/>
</dbReference>
<accession>A0A8J6TBK7</accession>
<protein>
    <submittedName>
        <fullName evidence="1">Uncharacterized protein</fullName>
    </submittedName>
</protein>
<sequence length="82" mass="9102">MAASNELYTSGFFNPVIDKCEGCERIVEADSNKYCKSYSSPEAKWRLGICNFATHVKPEIFVGKVRVNPIKASKRAAGSKKK</sequence>
<dbReference type="NCBIfam" id="NF038144">
    <property type="entry name" value="PxxKW"/>
    <property type="match status" value="1"/>
</dbReference>
<dbReference type="InterPro" id="IPR047766">
    <property type="entry name" value="PxxKW_fam"/>
</dbReference>
<proteinExistence type="predicted"/>
<evidence type="ECO:0000313" key="2">
    <source>
        <dbReference type="Proteomes" id="UP000614424"/>
    </source>
</evidence>
<name>A0A8J6TBK7_9BACT</name>
<gene>
    <name evidence="1" type="ORF">H8E41_03860</name>
</gene>
<reference evidence="1 2" key="1">
    <citation type="submission" date="2020-08" db="EMBL/GenBank/DDBJ databases">
        <title>Bridging the membrane lipid divide: bacteria of the FCB group superphylum have the potential to synthesize archaeal ether lipids.</title>
        <authorList>
            <person name="Villanueva L."/>
            <person name="Von Meijenfeldt F.A.B."/>
            <person name="Westbye A.B."/>
            <person name="Yadav S."/>
            <person name="Hopmans E.C."/>
            <person name="Dutilh B.E."/>
            <person name="Sinninghe Damste J.S."/>
        </authorList>
    </citation>
    <scope>NUCLEOTIDE SEQUENCE [LARGE SCALE GENOMIC DNA]</scope>
    <source>
        <strain evidence="1">NIOZ-UU47</strain>
    </source>
</reference>
<dbReference type="AlphaFoldDB" id="A0A8J6TBK7"/>
<comment type="caution">
    <text evidence="1">The sequence shown here is derived from an EMBL/GenBank/DDBJ whole genome shotgun (WGS) entry which is preliminary data.</text>
</comment>
<dbReference type="EMBL" id="JACNJZ010000065">
    <property type="protein sequence ID" value="MBC8317016.1"/>
    <property type="molecule type" value="Genomic_DNA"/>
</dbReference>
<evidence type="ECO:0000313" key="1">
    <source>
        <dbReference type="EMBL" id="MBC8317016.1"/>
    </source>
</evidence>
<dbReference type="Pfam" id="PF20657">
    <property type="entry name" value="DUF6811"/>
    <property type="match status" value="1"/>
</dbReference>